<feature type="binding site" evidence="18">
    <location>
        <position position="498"/>
    </location>
    <ligand>
        <name>substrate</name>
    </ligand>
</feature>
<evidence type="ECO:0000256" key="7">
    <source>
        <dbReference type="ARBA" id="ARBA00019379"/>
    </source>
</evidence>
<evidence type="ECO:0000259" key="19">
    <source>
        <dbReference type="Pfam" id="PF00330"/>
    </source>
</evidence>
<dbReference type="PANTHER" id="PTHR43160:SF4">
    <property type="entry name" value="ACONITATE HYDRATASE B"/>
    <property type="match status" value="1"/>
</dbReference>
<evidence type="ECO:0000256" key="6">
    <source>
        <dbReference type="ARBA" id="ARBA00013250"/>
    </source>
</evidence>
<reference evidence="22 23" key="1">
    <citation type="submission" date="2016-10" db="EMBL/GenBank/DDBJ databases">
        <authorList>
            <person name="de Groot N.N."/>
        </authorList>
    </citation>
    <scope>NUCLEOTIDE SEQUENCE [LARGE SCALE GENOMIC DNA]</scope>
    <source>
        <strain evidence="22 23">DSM 18438</strain>
    </source>
</reference>
<feature type="binding site" evidence="17">
    <location>
        <position position="710"/>
    </location>
    <ligand>
        <name>[4Fe-4S] cluster</name>
        <dbReference type="ChEBI" id="CHEBI:49883"/>
    </ligand>
</feature>
<feature type="binding site" evidence="17">
    <location>
        <position position="769"/>
    </location>
    <ligand>
        <name>[4Fe-4S] cluster</name>
        <dbReference type="ChEBI" id="CHEBI:49883"/>
    </ligand>
</feature>
<keyword evidence="12 17" id="KW-0408">Iron</keyword>
<dbReference type="InterPro" id="IPR015932">
    <property type="entry name" value="Aconitase_dom2"/>
</dbReference>
<keyword evidence="14 16" id="KW-0456">Lyase</keyword>
<evidence type="ECO:0000256" key="8">
    <source>
        <dbReference type="ARBA" id="ARBA00022485"/>
    </source>
</evidence>
<dbReference type="OrthoDB" id="9758061at2"/>
<dbReference type="SUPFAM" id="SSF53732">
    <property type="entry name" value="Aconitase iron-sulfur domain"/>
    <property type="match status" value="1"/>
</dbReference>
<keyword evidence="8 17" id="KW-0004">4Fe-4S</keyword>
<dbReference type="InterPro" id="IPR004406">
    <property type="entry name" value="Aconitase_B"/>
</dbReference>
<dbReference type="InterPro" id="IPR015929">
    <property type="entry name" value="Aconitase_B_swivel"/>
</dbReference>
<dbReference type="UniPathway" id="UPA00223">
    <property type="reaction ID" value="UER00718"/>
</dbReference>
<dbReference type="GO" id="GO:0051539">
    <property type="term" value="F:4 iron, 4 sulfur cluster binding"/>
    <property type="evidence" value="ECO:0007669"/>
    <property type="project" value="UniProtKB-KW"/>
</dbReference>
<dbReference type="Pfam" id="PF06434">
    <property type="entry name" value="Aconitase_2_N"/>
    <property type="match status" value="1"/>
</dbReference>
<accession>A0A1I1GDJ0</accession>
<feature type="binding site" evidence="18">
    <location>
        <begin position="414"/>
        <end position="416"/>
    </location>
    <ligand>
        <name>substrate</name>
    </ligand>
</feature>
<evidence type="ECO:0000256" key="9">
    <source>
        <dbReference type="ARBA" id="ARBA00022532"/>
    </source>
</evidence>
<keyword evidence="9 16" id="KW-0816">Tricarboxylic acid cycle</keyword>
<dbReference type="GO" id="GO:0046872">
    <property type="term" value="F:metal ion binding"/>
    <property type="evidence" value="ECO:0007669"/>
    <property type="project" value="UniProtKB-KW"/>
</dbReference>
<dbReference type="Proteomes" id="UP000199058">
    <property type="component" value="Unassembled WGS sequence"/>
</dbReference>
<dbReference type="Gene3D" id="3.30.499.10">
    <property type="entry name" value="Aconitase, domain 3"/>
    <property type="match status" value="2"/>
</dbReference>
<dbReference type="Gene3D" id="1.25.40.310">
    <property type="entry name" value="Aconitate B, HEAT-like domain"/>
    <property type="match status" value="1"/>
</dbReference>
<dbReference type="InterPro" id="IPR018136">
    <property type="entry name" value="Aconitase_4Fe-4S_BS"/>
</dbReference>
<dbReference type="InterPro" id="IPR050926">
    <property type="entry name" value="Aconitase/IPM_isomerase"/>
</dbReference>
<evidence type="ECO:0000256" key="17">
    <source>
        <dbReference type="PIRSR" id="PIRSR036687-1"/>
    </source>
</evidence>
<evidence type="ECO:0000313" key="23">
    <source>
        <dbReference type="Proteomes" id="UP000199058"/>
    </source>
</evidence>
<comment type="similarity">
    <text evidence="4 16">Belongs to the aconitase/IPM isomerase family.</text>
</comment>
<keyword evidence="13 17" id="KW-0411">Iron-sulfur</keyword>
<feature type="binding site" evidence="17">
    <location>
        <position position="772"/>
    </location>
    <ligand>
        <name>[4Fe-4S] cluster</name>
        <dbReference type="ChEBI" id="CHEBI:49883"/>
    </ligand>
</feature>
<dbReference type="STRING" id="1122252.SAMN05660443_1441"/>
<dbReference type="InterPro" id="IPR036288">
    <property type="entry name" value="Aconitase_B_HEAT-like_dom_sf"/>
</dbReference>
<dbReference type="UniPathway" id="UPA00946"/>
<feature type="domain" description="Aconitase B swivel" evidence="20">
    <location>
        <begin position="169"/>
        <end position="382"/>
    </location>
</feature>
<evidence type="ECO:0000256" key="15">
    <source>
        <dbReference type="ARBA" id="ARBA00023501"/>
    </source>
</evidence>
<evidence type="ECO:0000256" key="3">
    <source>
        <dbReference type="ARBA" id="ARBA00005026"/>
    </source>
</evidence>
<dbReference type="FunFam" id="3.20.19.10:FF:000004">
    <property type="entry name" value="Aconitate hydratase B"/>
    <property type="match status" value="1"/>
</dbReference>
<dbReference type="NCBIfam" id="NF006690">
    <property type="entry name" value="PRK09238.1"/>
    <property type="match status" value="1"/>
</dbReference>
<dbReference type="Gene3D" id="3.40.1060.10">
    <property type="entry name" value="Aconitase, Domain 2"/>
    <property type="match status" value="1"/>
</dbReference>
<dbReference type="SUPFAM" id="SSF74778">
    <property type="entry name" value="Aconitase B, N-terminal domain"/>
    <property type="match status" value="1"/>
</dbReference>
<evidence type="ECO:0000256" key="2">
    <source>
        <dbReference type="ARBA" id="ARBA00004717"/>
    </source>
</evidence>
<feature type="binding site" evidence="18">
    <location>
        <position position="791"/>
    </location>
    <ligand>
        <name>substrate</name>
    </ligand>
</feature>
<dbReference type="GO" id="GO:0006099">
    <property type="term" value="P:tricarboxylic acid cycle"/>
    <property type="evidence" value="ECO:0007669"/>
    <property type="project" value="UniProtKB-UniPathway"/>
</dbReference>
<evidence type="ECO:0000256" key="11">
    <source>
        <dbReference type="ARBA" id="ARBA00022884"/>
    </source>
</evidence>
<name>A0A1I1GDJ0_9GAMM</name>
<evidence type="ECO:0000256" key="13">
    <source>
        <dbReference type="ARBA" id="ARBA00023014"/>
    </source>
</evidence>
<dbReference type="PIRSF" id="PIRSF036687">
    <property type="entry name" value="AcnB"/>
    <property type="match status" value="1"/>
</dbReference>
<comment type="catalytic activity">
    <reaction evidence="15 16">
        <text>citrate = D-threo-isocitrate</text>
        <dbReference type="Rhea" id="RHEA:10336"/>
        <dbReference type="ChEBI" id="CHEBI:15562"/>
        <dbReference type="ChEBI" id="CHEBI:16947"/>
        <dbReference type="EC" id="4.2.1.3"/>
    </reaction>
</comment>
<organism evidence="22 23">
    <name type="scientific">Marinospirillum celere</name>
    <dbReference type="NCBI Taxonomy" id="1122252"/>
    <lineage>
        <taxon>Bacteria</taxon>
        <taxon>Pseudomonadati</taxon>
        <taxon>Pseudomonadota</taxon>
        <taxon>Gammaproteobacteria</taxon>
        <taxon>Oceanospirillales</taxon>
        <taxon>Oceanospirillaceae</taxon>
        <taxon>Marinospirillum</taxon>
    </lineage>
</organism>
<dbReference type="CDD" id="cd01581">
    <property type="entry name" value="AcnB"/>
    <property type="match status" value="1"/>
</dbReference>
<dbReference type="NCBIfam" id="TIGR00117">
    <property type="entry name" value="acnB"/>
    <property type="match status" value="1"/>
</dbReference>
<evidence type="ECO:0000256" key="12">
    <source>
        <dbReference type="ARBA" id="ARBA00023004"/>
    </source>
</evidence>
<evidence type="ECO:0000256" key="4">
    <source>
        <dbReference type="ARBA" id="ARBA00007185"/>
    </source>
</evidence>
<dbReference type="EMBL" id="FOLH01000002">
    <property type="protein sequence ID" value="SFC07393.1"/>
    <property type="molecule type" value="Genomic_DNA"/>
</dbReference>
<dbReference type="InterPro" id="IPR015931">
    <property type="entry name" value="Acnase/IPM_dHydase_lsu_aba_1/3"/>
</dbReference>
<dbReference type="InterPro" id="IPR015933">
    <property type="entry name" value="Aconitase_B_HEAT-like_dom"/>
</dbReference>
<feature type="binding site" evidence="18">
    <location>
        <begin position="244"/>
        <end position="246"/>
    </location>
    <ligand>
        <name>substrate</name>
    </ligand>
</feature>
<dbReference type="GO" id="GO:0003994">
    <property type="term" value="F:aconitate hydratase activity"/>
    <property type="evidence" value="ECO:0007669"/>
    <property type="project" value="UniProtKB-EC"/>
</dbReference>
<dbReference type="Pfam" id="PF00330">
    <property type="entry name" value="Aconitase"/>
    <property type="match status" value="1"/>
</dbReference>
<dbReference type="InterPro" id="IPR001030">
    <property type="entry name" value="Acoase/IPM_deHydtase_lsu_aba"/>
</dbReference>
<evidence type="ECO:0000259" key="21">
    <source>
        <dbReference type="Pfam" id="PF11791"/>
    </source>
</evidence>
<comment type="pathway">
    <text evidence="3">Organic acid metabolism; propanoate degradation.</text>
</comment>
<dbReference type="InterPro" id="IPR036008">
    <property type="entry name" value="Aconitase_4Fe-4S_dom"/>
</dbReference>
<evidence type="ECO:0000256" key="10">
    <source>
        <dbReference type="ARBA" id="ARBA00022723"/>
    </source>
</evidence>
<dbReference type="CDD" id="cd01576">
    <property type="entry name" value="AcnB_Swivel"/>
    <property type="match status" value="1"/>
</dbReference>
<comment type="cofactor">
    <cofactor evidence="17">
        <name>[4Fe-4S] cluster</name>
        <dbReference type="ChEBI" id="CHEBI:49883"/>
    </cofactor>
    <text evidence="17">Binds 1 [4Fe-4S] cluster per subunit.</text>
</comment>
<dbReference type="FunFam" id="3.30.499.10:FF:000001">
    <property type="entry name" value="Aconitate hydratase B"/>
    <property type="match status" value="1"/>
</dbReference>
<keyword evidence="11" id="KW-0694">RNA-binding</keyword>
<comment type="pathway">
    <text evidence="2 16">Carbohydrate metabolism; tricarboxylic acid cycle; isocitrate from oxaloacetate: step 2/2.</text>
</comment>
<keyword evidence="23" id="KW-1185">Reference proteome</keyword>
<sequence>MLEAYRKHVEERAQEGVPPKPLDAEQTAALVDLLKNPPAGEEEFLVDLISNRVPAGVDEAAYVKAGFLAAVAKGEASSPLISAEKAVQLLGTMQGGYNIVTLVDLLEDDQLGALAGEELKHTLLMFDAFHDVADKAKEGNENAKAVMKSWAEAEWFTNKPALAEKISLAVFKVPGETNTDDLSPAPDAWSRPDIPLHANAMLKMERDGIKPEEPGVTGPLKQIEEVKSKGFPVAYVGDVVGTGSSRKSATNSVLWFFGDDIPNVPNKRAGGFCFGSKIAPIFYNTMEDAGALPIEMDVENLNMGDIIDVYPYQGKVCKHGTDEVVSTFELKTQVLLDEVRAGGRIPLIIGRGLTEKARAELGMGPSDLFKKPEQPVDTGKGFTLAQKMVGKACGMEGVRPGTYCEPKMTTVGSQDTTGPMTRDELKDLACLGFQADLVMQSFCHTAAYPKPVDVNTHHTLPDFIMNRGGVSLRPGDGIIHSWLNRMLLPDTVGTGGDSHTRFPLGISFPAGSGLVAFAAATGVMPLDMPESVLVRFKGEMQPGITLRDLVHAIPYQAIQDGHLTVEKKGKKNIFSGRVLEIEGLEHLTAEQAFELSDASAERSAAGCTITLSEESVAEYLKSNITLLRWMISNGYGDPRTLERRAKAMEDWLANPSLMRADKDAEYAAVIEVDLNEIKEPVLCAPNDPDDARLLSEVAGRKIDEVFIGSCMTNIGHFRAAGKLLEQYKGELPTRLWLSPPTKMDQHQLTAEGYYSIYGKSGARMEMPGCSLCMGNQARIAPKSTAVSTSTRNFPNRLGDGADVFLASAELAAIASIMGKLPTPEEYLEKASKINTMAGEVYRYLNFDQIEEYQKAASSVIPVAQEA</sequence>
<dbReference type="AlphaFoldDB" id="A0A1I1GDJ0"/>
<proteinExistence type="inferred from homology"/>
<dbReference type="FunFam" id="3.30.499.10:FF:000008">
    <property type="entry name" value="Aconitate hydratase B"/>
    <property type="match status" value="1"/>
</dbReference>
<evidence type="ECO:0000313" key="22">
    <source>
        <dbReference type="EMBL" id="SFC07393.1"/>
    </source>
</evidence>
<dbReference type="Gene3D" id="3.20.19.10">
    <property type="entry name" value="Aconitase, domain 4"/>
    <property type="match status" value="1"/>
</dbReference>
<dbReference type="EC" id="4.2.1.99" evidence="6 16"/>
<dbReference type="PROSITE" id="PS00450">
    <property type="entry name" value="ACONITASE_1"/>
    <property type="match status" value="1"/>
</dbReference>
<evidence type="ECO:0000256" key="5">
    <source>
        <dbReference type="ARBA" id="ARBA00012926"/>
    </source>
</evidence>
<dbReference type="InterPro" id="IPR015928">
    <property type="entry name" value="Aconitase/3IPM_dehydase_swvl"/>
</dbReference>
<dbReference type="FunFam" id="1.25.40.310:FF:000001">
    <property type="entry name" value="Aconitate hydratase B"/>
    <property type="match status" value="1"/>
</dbReference>
<evidence type="ECO:0000256" key="1">
    <source>
        <dbReference type="ARBA" id="ARBA00000118"/>
    </source>
</evidence>
<comment type="catalytic activity">
    <reaction evidence="1 16">
        <text>(2S,3R)-3-hydroxybutane-1,2,3-tricarboxylate = 2-methyl-cis-aconitate + H2O</text>
        <dbReference type="Rhea" id="RHEA:17941"/>
        <dbReference type="ChEBI" id="CHEBI:15377"/>
        <dbReference type="ChEBI" id="CHEBI:57429"/>
        <dbReference type="ChEBI" id="CHEBI:57872"/>
        <dbReference type="EC" id="4.2.1.99"/>
    </reaction>
</comment>
<keyword evidence="10 17" id="KW-0479">Metal-binding</keyword>
<evidence type="ECO:0000256" key="14">
    <source>
        <dbReference type="ARBA" id="ARBA00023239"/>
    </source>
</evidence>
<evidence type="ECO:0000256" key="18">
    <source>
        <dbReference type="PIRSR" id="PIRSR036687-2"/>
    </source>
</evidence>
<feature type="binding site" evidence="18">
    <location>
        <position position="191"/>
    </location>
    <ligand>
        <name>substrate</name>
    </ligand>
</feature>
<protein>
    <recommendedName>
        <fullName evidence="7 16">Aconitate hydratase B</fullName>
        <ecNumber evidence="5 16">4.2.1.3</ecNumber>
        <ecNumber evidence="6 16">4.2.1.99</ecNumber>
    </recommendedName>
    <alternativeName>
        <fullName evidence="16">2-methylisocitrate dehydratase</fullName>
    </alternativeName>
</protein>
<feature type="domain" description="Aconitase B HEAT-like" evidence="21">
    <location>
        <begin position="4"/>
        <end position="156"/>
    </location>
</feature>
<feature type="binding site" evidence="18">
    <location>
        <position position="796"/>
    </location>
    <ligand>
        <name>substrate</name>
    </ligand>
</feature>
<feature type="domain" description="Aconitase/3-isopropylmalate dehydratase large subunit alpha/beta/alpha" evidence="19">
    <location>
        <begin position="472"/>
        <end position="818"/>
    </location>
</feature>
<dbReference type="SUPFAM" id="SSF52016">
    <property type="entry name" value="LeuD/IlvD-like"/>
    <property type="match status" value="1"/>
</dbReference>
<dbReference type="GO" id="GO:0019629">
    <property type="term" value="P:propionate catabolic process, 2-methylcitrate cycle"/>
    <property type="evidence" value="ECO:0007669"/>
    <property type="project" value="TreeGrafter"/>
</dbReference>
<dbReference type="GO" id="GO:0005829">
    <property type="term" value="C:cytosol"/>
    <property type="evidence" value="ECO:0007669"/>
    <property type="project" value="InterPro"/>
</dbReference>
<dbReference type="EC" id="4.2.1.3" evidence="5 16"/>
<evidence type="ECO:0000256" key="16">
    <source>
        <dbReference type="PIRNR" id="PIRNR036687"/>
    </source>
</evidence>
<gene>
    <name evidence="22" type="ORF">SAMN05660443_1441</name>
</gene>
<evidence type="ECO:0000259" key="20">
    <source>
        <dbReference type="Pfam" id="PF06434"/>
    </source>
</evidence>
<dbReference type="GO" id="GO:0047456">
    <property type="term" value="F:2-methylisocitrate dehydratase activity"/>
    <property type="evidence" value="ECO:0007669"/>
    <property type="project" value="UniProtKB-EC"/>
</dbReference>
<dbReference type="Pfam" id="PF11791">
    <property type="entry name" value="Aconitase_B_N"/>
    <property type="match status" value="1"/>
</dbReference>
<dbReference type="GO" id="GO:0003730">
    <property type="term" value="F:mRNA 3'-UTR binding"/>
    <property type="evidence" value="ECO:0007669"/>
    <property type="project" value="UniProtKB-ARBA"/>
</dbReference>
<dbReference type="RefSeq" id="WP_091961251.1">
    <property type="nucleotide sequence ID" value="NZ_FOLH01000002.1"/>
</dbReference>
<dbReference type="PANTHER" id="PTHR43160">
    <property type="entry name" value="ACONITATE HYDRATASE B"/>
    <property type="match status" value="1"/>
</dbReference>